<keyword evidence="1" id="KW-0812">Transmembrane</keyword>
<feature type="transmembrane region" description="Helical" evidence="1">
    <location>
        <begin position="104"/>
        <end position="126"/>
    </location>
</feature>
<reference evidence="2 3" key="1">
    <citation type="journal article" date="2016" name="PLoS ONE">
        <title>Comparative Genomics Analysis of Streptococcus tigurinus Strains Identifies Genetic Elements Specifically and Uniquely Present in Highly Virulent Strains.</title>
        <authorList>
            <person name="Diene S.M."/>
            <person name="Francois P."/>
            <person name="Zbinden A."/>
            <person name="Entenza J.M."/>
            <person name="Resch G."/>
        </authorList>
    </citation>
    <scope>NUCLEOTIDE SEQUENCE [LARGE SCALE GENOMIC DNA]</scope>
    <source>
        <strain evidence="2 3">859</strain>
    </source>
</reference>
<sequence>MSILFNVWMLPILFILHDFEEMIFMPLWKTRHHQKLETFKKPFFGSVTQGSAFAVGVLEEFIILVFISGFCQITHNTLLYLSFVIAYTSHFIIHYIMCMQFRGYVPGVVTVTLELPIVLMIISHYWSSDVPLLSVFVYLLLAMIIAFTNLKIMHLIMPKIQTHLEKYAK</sequence>
<dbReference type="Pfam" id="PF13787">
    <property type="entry name" value="HXXEE"/>
    <property type="match status" value="1"/>
</dbReference>
<evidence type="ECO:0000313" key="2">
    <source>
        <dbReference type="EMBL" id="ORJ32030.1"/>
    </source>
</evidence>
<dbReference type="Proteomes" id="UP000192532">
    <property type="component" value="Unassembled WGS sequence"/>
</dbReference>
<dbReference type="RefSeq" id="WP_084868615.1">
    <property type="nucleotide sequence ID" value="NZ_LNVH01000005.1"/>
</dbReference>
<name>A0A1X0WYY5_STROR</name>
<gene>
    <name evidence="2" type="ORF">ATE37_10175</name>
</gene>
<dbReference type="EMBL" id="LNVH01000005">
    <property type="protein sequence ID" value="ORJ32030.1"/>
    <property type="molecule type" value="Genomic_DNA"/>
</dbReference>
<protein>
    <recommendedName>
        <fullName evidence="4">HXXEE domain-containing protein</fullName>
    </recommendedName>
</protein>
<accession>A0A1X0WYY5</accession>
<evidence type="ECO:0000313" key="3">
    <source>
        <dbReference type="Proteomes" id="UP000192532"/>
    </source>
</evidence>
<keyword evidence="1" id="KW-0472">Membrane</keyword>
<organism evidence="2 3">
    <name type="scientific">Streptococcus oralis subsp. tigurinus</name>
    <dbReference type="NCBI Taxonomy" id="1077464"/>
    <lineage>
        <taxon>Bacteria</taxon>
        <taxon>Bacillati</taxon>
        <taxon>Bacillota</taxon>
        <taxon>Bacilli</taxon>
        <taxon>Lactobacillales</taxon>
        <taxon>Streptococcaceae</taxon>
        <taxon>Streptococcus</taxon>
    </lineage>
</organism>
<evidence type="ECO:0000256" key="1">
    <source>
        <dbReference type="SAM" id="Phobius"/>
    </source>
</evidence>
<dbReference type="AlphaFoldDB" id="A0A1X0WYY5"/>
<evidence type="ECO:0008006" key="4">
    <source>
        <dbReference type="Google" id="ProtNLM"/>
    </source>
</evidence>
<dbReference type="InterPro" id="IPR025671">
    <property type="entry name" value="HXXEE"/>
</dbReference>
<keyword evidence="1" id="KW-1133">Transmembrane helix</keyword>
<feature type="transmembrane region" description="Helical" evidence="1">
    <location>
        <begin position="132"/>
        <end position="150"/>
    </location>
</feature>
<comment type="caution">
    <text evidence="2">The sequence shown here is derived from an EMBL/GenBank/DDBJ whole genome shotgun (WGS) entry which is preliminary data.</text>
</comment>
<proteinExistence type="predicted"/>